<dbReference type="AlphaFoldDB" id="A0AA86VP21"/>
<feature type="region of interest" description="Disordered" evidence="1">
    <location>
        <begin position="98"/>
        <end position="145"/>
    </location>
</feature>
<dbReference type="EMBL" id="OY731406">
    <property type="protein sequence ID" value="CAJ1975517.1"/>
    <property type="molecule type" value="Genomic_DNA"/>
</dbReference>
<name>A0AA86VP21_9FABA</name>
<feature type="compositionally biased region" description="Basic and acidic residues" evidence="1">
    <location>
        <begin position="115"/>
        <end position="124"/>
    </location>
</feature>
<organism evidence="2 3">
    <name type="scientific">Sphenostylis stenocarpa</name>
    <dbReference type="NCBI Taxonomy" id="92480"/>
    <lineage>
        <taxon>Eukaryota</taxon>
        <taxon>Viridiplantae</taxon>
        <taxon>Streptophyta</taxon>
        <taxon>Embryophyta</taxon>
        <taxon>Tracheophyta</taxon>
        <taxon>Spermatophyta</taxon>
        <taxon>Magnoliopsida</taxon>
        <taxon>eudicotyledons</taxon>
        <taxon>Gunneridae</taxon>
        <taxon>Pentapetalae</taxon>
        <taxon>rosids</taxon>
        <taxon>fabids</taxon>
        <taxon>Fabales</taxon>
        <taxon>Fabaceae</taxon>
        <taxon>Papilionoideae</taxon>
        <taxon>50 kb inversion clade</taxon>
        <taxon>NPAAA clade</taxon>
        <taxon>indigoferoid/millettioid clade</taxon>
        <taxon>Phaseoleae</taxon>
        <taxon>Sphenostylis</taxon>
    </lineage>
</organism>
<reference evidence="2" key="1">
    <citation type="submission" date="2023-10" db="EMBL/GenBank/DDBJ databases">
        <authorList>
            <person name="Domelevo Entfellner J.-B."/>
        </authorList>
    </citation>
    <scope>NUCLEOTIDE SEQUENCE</scope>
</reference>
<sequence length="201" mass="23071">MLVHCLHIKEAGEVFQVLTRILHQRDGIFVELLFARNVVMSLLLPIGDSWFEGRERVRYTREQLLQLQEAVKVLEVPDDILKIKQDIEAELFGEDQSWGSQADSNLPHQLQNRYSEPDNRDWRGRSGQLPSNLDERSWENIRDNSSQVNRQDQIISQFARTQISSIQGGGPTPTLVKAEVPWSARRGSLSEKDRVLKTVKG</sequence>
<feature type="compositionally biased region" description="Polar residues" evidence="1">
    <location>
        <begin position="98"/>
        <end position="114"/>
    </location>
</feature>
<dbReference type="Gramene" id="rna-AYBTSS11_LOCUS27642">
    <property type="protein sequence ID" value="CAJ1975517.1"/>
    <property type="gene ID" value="gene-AYBTSS11_LOCUS27642"/>
</dbReference>
<accession>A0AA86VP21</accession>
<keyword evidence="3" id="KW-1185">Reference proteome</keyword>
<evidence type="ECO:0000256" key="1">
    <source>
        <dbReference type="SAM" id="MobiDB-lite"/>
    </source>
</evidence>
<dbReference type="Proteomes" id="UP001189624">
    <property type="component" value="Chromosome 9"/>
</dbReference>
<evidence type="ECO:0000313" key="3">
    <source>
        <dbReference type="Proteomes" id="UP001189624"/>
    </source>
</evidence>
<gene>
    <name evidence="2" type="ORF">AYBTSS11_LOCUS27642</name>
</gene>
<evidence type="ECO:0000313" key="2">
    <source>
        <dbReference type="EMBL" id="CAJ1975517.1"/>
    </source>
</evidence>
<proteinExistence type="predicted"/>
<protein>
    <submittedName>
        <fullName evidence="2">Uncharacterized protein</fullName>
    </submittedName>
</protein>
<feature type="compositionally biased region" description="Basic and acidic residues" evidence="1">
    <location>
        <begin position="133"/>
        <end position="142"/>
    </location>
</feature>